<accession>A0ABS2W240</accession>
<keyword evidence="3" id="KW-1185">Reference proteome</keyword>
<reference evidence="2 3" key="1">
    <citation type="submission" date="2021-02" db="EMBL/GenBank/DDBJ databases">
        <title>Whole genome sequencing of Streptomyces actuosus VRA1.</title>
        <authorList>
            <person name="Sen G."/>
            <person name="Sen A."/>
        </authorList>
    </citation>
    <scope>NUCLEOTIDE SEQUENCE [LARGE SCALE GENOMIC DNA]</scope>
    <source>
        <strain evidence="2 3">VRA1</strain>
    </source>
</reference>
<name>A0ABS2W240_STRAS</name>
<protein>
    <submittedName>
        <fullName evidence="2">Uncharacterized protein</fullName>
    </submittedName>
</protein>
<proteinExistence type="predicted"/>
<evidence type="ECO:0000313" key="2">
    <source>
        <dbReference type="EMBL" id="MBN0049369.1"/>
    </source>
</evidence>
<feature type="coiled-coil region" evidence="1">
    <location>
        <begin position="36"/>
        <end position="63"/>
    </location>
</feature>
<organism evidence="2 3">
    <name type="scientific">Streptomyces actuosus</name>
    <dbReference type="NCBI Taxonomy" id="1885"/>
    <lineage>
        <taxon>Bacteria</taxon>
        <taxon>Bacillati</taxon>
        <taxon>Actinomycetota</taxon>
        <taxon>Actinomycetes</taxon>
        <taxon>Kitasatosporales</taxon>
        <taxon>Streptomycetaceae</taxon>
        <taxon>Streptomyces</taxon>
    </lineage>
</organism>
<evidence type="ECO:0000256" key="1">
    <source>
        <dbReference type="SAM" id="Coils"/>
    </source>
</evidence>
<dbReference type="EMBL" id="JAFFZS010000180">
    <property type="protein sequence ID" value="MBN0049369.1"/>
    <property type="molecule type" value="Genomic_DNA"/>
</dbReference>
<comment type="caution">
    <text evidence="2">The sequence shown here is derived from an EMBL/GenBank/DDBJ whole genome shotgun (WGS) entry which is preliminary data.</text>
</comment>
<sequence>MKNEIQEASTALGVKDKTIEEQGIKVELVESRMREASKKASMVKELEAKIEQMQTQETELVGAVEQQRKDLEAM</sequence>
<evidence type="ECO:0000313" key="3">
    <source>
        <dbReference type="Proteomes" id="UP000788262"/>
    </source>
</evidence>
<feature type="non-terminal residue" evidence="2">
    <location>
        <position position="74"/>
    </location>
</feature>
<dbReference type="Proteomes" id="UP000788262">
    <property type="component" value="Unassembled WGS sequence"/>
</dbReference>
<gene>
    <name evidence="2" type="ORF">JS756_36095</name>
</gene>
<keyword evidence="1" id="KW-0175">Coiled coil</keyword>